<organism evidence="1 2">
    <name type="scientific">Mycosarcoma maydis</name>
    <name type="common">Corn smut fungus</name>
    <name type="synonym">Ustilago maydis</name>
    <dbReference type="NCBI Taxonomy" id="5270"/>
    <lineage>
        <taxon>Eukaryota</taxon>
        <taxon>Fungi</taxon>
        <taxon>Dikarya</taxon>
        <taxon>Basidiomycota</taxon>
        <taxon>Ustilaginomycotina</taxon>
        <taxon>Ustilaginomycetes</taxon>
        <taxon>Ustilaginales</taxon>
        <taxon>Ustilaginaceae</taxon>
        <taxon>Mycosarcoma</taxon>
    </lineage>
</organism>
<proteinExistence type="predicted"/>
<dbReference type="Gene3D" id="3.40.50.720">
    <property type="entry name" value="NAD(P)-binding Rossmann-like Domain"/>
    <property type="match status" value="1"/>
</dbReference>
<dbReference type="EMBL" id="CM003162">
    <property type="protein sequence ID" value="KIS65681.1"/>
    <property type="molecule type" value="Genomic_DNA"/>
</dbReference>
<name>A0A0D1DNQ6_MYCMD</name>
<dbReference type="SUPFAM" id="SSF51735">
    <property type="entry name" value="NAD(P)-binding Rossmann-fold domains"/>
    <property type="match status" value="1"/>
</dbReference>
<evidence type="ECO:0000313" key="1">
    <source>
        <dbReference type="EMBL" id="KIS65681.1"/>
    </source>
</evidence>
<dbReference type="RefSeq" id="XP_011392761.1">
    <property type="nucleotide sequence ID" value="XM_011394459.1"/>
</dbReference>
<keyword evidence="2" id="KW-1185">Reference proteome</keyword>
<evidence type="ECO:0000313" key="2">
    <source>
        <dbReference type="Proteomes" id="UP000000561"/>
    </source>
</evidence>
<dbReference type="InterPro" id="IPR036291">
    <property type="entry name" value="NAD(P)-bd_dom_sf"/>
</dbReference>
<gene>
    <name evidence="1" type="ORF">UMAG_12338</name>
</gene>
<dbReference type="GeneID" id="23568083"/>
<sequence>MFWRLIPIGNRTSNKLRHDTLLDCNNNLEPLIEQGASVDFLFIQQRVPAAIAKLSDRAPQYNADVTRGSRETLNPKAPSYLASALYGLSRDLALGLAHRGIRANAIARGRVPTELRNGLAQPHTSHLLKSIGDILLAGRMHTYTCDRPSM</sequence>
<protein>
    <submittedName>
        <fullName evidence="1">Uncharacterized protein</fullName>
    </submittedName>
</protein>
<dbReference type="AlphaFoldDB" id="A0A0D1DNQ6"/>
<dbReference type="Proteomes" id="UP000000561">
    <property type="component" value="Chromosome 23"/>
</dbReference>
<dbReference type="VEuPathDB" id="FungiDB:UMAG_12338"/>
<dbReference type="KEGG" id="uma:UMAG_12338"/>
<accession>A0A0D1DNQ6</accession>
<dbReference type="InParanoid" id="A0A0D1DNQ6"/>
<reference evidence="1 2" key="1">
    <citation type="journal article" date="2006" name="Nature">
        <title>Insights from the genome of the biotrophic fungal plant pathogen Ustilago maydis.</title>
        <authorList>
            <person name="Kamper J."/>
            <person name="Kahmann R."/>
            <person name="Bolker M."/>
            <person name="Ma L.J."/>
            <person name="Brefort T."/>
            <person name="Saville B.J."/>
            <person name="Banuett F."/>
            <person name="Kronstad J.W."/>
            <person name="Gold S.E."/>
            <person name="Muller O."/>
            <person name="Perlin M.H."/>
            <person name="Wosten H.A."/>
            <person name="de Vries R."/>
            <person name="Ruiz-Herrera J."/>
            <person name="Reynaga-Pena C.G."/>
            <person name="Snetselaar K."/>
            <person name="McCann M."/>
            <person name="Perez-Martin J."/>
            <person name="Feldbrugge M."/>
            <person name="Basse C.W."/>
            <person name="Steinberg G."/>
            <person name="Ibeas J.I."/>
            <person name="Holloman W."/>
            <person name="Guzman P."/>
            <person name="Farman M."/>
            <person name="Stajich J.E."/>
            <person name="Sentandreu R."/>
            <person name="Gonzalez-Prieto J.M."/>
            <person name="Kennell J.C."/>
            <person name="Molina L."/>
            <person name="Schirawski J."/>
            <person name="Mendoza-Mendoza A."/>
            <person name="Greilinger D."/>
            <person name="Munch K."/>
            <person name="Rossel N."/>
            <person name="Scherer M."/>
            <person name="Vranes M."/>
            <person name="Ladendorf O."/>
            <person name="Vincon V."/>
            <person name="Fuchs U."/>
            <person name="Sandrock B."/>
            <person name="Meng S."/>
            <person name="Ho E.C."/>
            <person name="Cahill M.J."/>
            <person name="Boyce K.J."/>
            <person name="Klose J."/>
            <person name="Klosterman S.J."/>
            <person name="Deelstra H.J."/>
            <person name="Ortiz-Castellanos L."/>
            <person name="Li W."/>
            <person name="Sanchez-Alonso P."/>
            <person name="Schreier P.H."/>
            <person name="Hauser-Hahn I."/>
            <person name="Vaupel M."/>
            <person name="Koopmann E."/>
            <person name="Friedrich G."/>
            <person name="Voss H."/>
            <person name="Schluter T."/>
            <person name="Margolis J."/>
            <person name="Platt D."/>
            <person name="Swimmer C."/>
            <person name="Gnirke A."/>
            <person name="Chen F."/>
            <person name="Vysotskaia V."/>
            <person name="Mannhaupt G."/>
            <person name="Guldener U."/>
            <person name="Munsterkotter M."/>
            <person name="Haase D."/>
            <person name="Oesterheld M."/>
            <person name="Mewes H.W."/>
            <person name="Mauceli E.W."/>
            <person name="DeCaprio D."/>
            <person name="Wade C.M."/>
            <person name="Butler J."/>
            <person name="Young S."/>
            <person name="Jaffe D.B."/>
            <person name="Calvo S."/>
            <person name="Nusbaum C."/>
            <person name="Galagan J."/>
            <person name="Birren B.W."/>
        </authorList>
    </citation>
    <scope>NUCLEOTIDE SEQUENCE [LARGE SCALE GENOMIC DNA]</scope>
    <source>
        <strain evidence="2">DSM 14603 / FGSC 9021 / UM521</strain>
    </source>
</reference>